<dbReference type="OrthoDB" id="980645at2"/>
<dbReference type="RefSeq" id="WP_078668821.1">
    <property type="nucleotide sequence ID" value="NZ_FUWZ01000002.1"/>
</dbReference>
<dbReference type="EMBL" id="FUWZ01000002">
    <property type="protein sequence ID" value="SKA00504.1"/>
    <property type="molecule type" value="Genomic_DNA"/>
</dbReference>
<gene>
    <name evidence="1" type="ORF">SAMN04488128_102249</name>
</gene>
<protein>
    <submittedName>
        <fullName evidence="1">Uncharacterized protein</fullName>
    </submittedName>
</protein>
<dbReference type="Proteomes" id="UP000190367">
    <property type="component" value="Unassembled WGS sequence"/>
</dbReference>
<name>A0A1T4Q9Y0_9BACT</name>
<evidence type="ECO:0000313" key="1">
    <source>
        <dbReference type="EMBL" id="SKA00504.1"/>
    </source>
</evidence>
<keyword evidence="2" id="KW-1185">Reference proteome</keyword>
<organism evidence="1 2">
    <name type="scientific">Chitinophaga eiseniae</name>
    <dbReference type="NCBI Taxonomy" id="634771"/>
    <lineage>
        <taxon>Bacteria</taxon>
        <taxon>Pseudomonadati</taxon>
        <taxon>Bacteroidota</taxon>
        <taxon>Chitinophagia</taxon>
        <taxon>Chitinophagales</taxon>
        <taxon>Chitinophagaceae</taxon>
        <taxon>Chitinophaga</taxon>
    </lineage>
</organism>
<proteinExistence type="predicted"/>
<reference evidence="2" key="1">
    <citation type="submission" date="2017-02" db="EMBL/GenBank/DDBJ databases">
        <authorList>
            <person name="Varghese N."/>
            <person name="Submissions S."/>
        </authorList>
    </citation>
    <scope>NUCLEOTIDE SEQUENCE [LARGE SCALE GENOMIC DNA]</scope>
    <source>
        <strain evidence="2">DSM 22224</strain>
    </source>
</reference>
<sequence length="122" mass="14062">MKYFLIICISLGLLLQTFSKSLIVLQFRTQQSFIAQVLCENRNKPEMHCNGKCYLKKKLDRDASQDKNNSSNKERYEVMFVNALPERLTAPSAAPVVHIVFYAEPFFETPVHTIFHPPQSLV</sequence>
<dbReference type="AlphaFoldDB" id="A0A1T4Q9Y0"/>
<evidence type="ECO:0000313" key="2">
    <source>
        <dbReference type="Proteomes" id="UP000190367"/>
    </source>
</evidence>
<dbReference type="STRING" id="634771.SAMN04488128_102249"/>
<accession>A0A1T4Q9Y0</accession>